<dbReference type="OrthoDB" id="9811519at2"/>
<dbReference type="KEGG" id="mmed:Mame_00343"/>
<proteinExistence type="inferred from homology"/>
<organism evidence="3 4">
    <name type="scientific">Martelella mediterranea DSM 17316</name>
    <dbReference type="NCBI Taxonomy" id="1122214"/>
    <lineage>
        <taxon>Bacteria</taxon>
        <taxon>Pseudomonadati</taxon>
        <taxon>Pseudomonadota</taxon>
        <taxon>Alphaproteobacteria</taxon>
        <taxon>Hyphomicrobiales</taxon>
        <taxon>Aurantimonadaceae</taxon>
        <taxon>Martelella</taxon>
    </lineage>
</organism>
<evidence type="ECO:0000256" key="2">
    <source>
        <dbReference type="ARBA" id="ARBA00023002"/>
    </source>
</evidence>
<dbReference type="InterPro" id="IPR036111">
    <property type="entry name" value="Mal/L-sulfo/L-lacto_DH-like_sf"/>
</dbReference>
<dbReference type="Proteomes" id="UP000191135">
    <property type="component" value="Chromosome"/>
</dbReference>
<dbReference type="InterPro" id="IPR043143">
    <property type="entry name" value="Mal/L-sulf/L-lact_DH-like_NADP"/>
</dbReference>
<dbReference type="AlphaFoldDB" id="A0A1U9YWA7"/>
<dbReference type="InterPro" id="IPR003767">
    <property type="entry name" value="Malate/L-lactate_DH-like"/>
</dbReference>
<sequence>MSDDFETIAIDEARALGEGLLSAAGYSKDHARTITDCVVRAQMDECHSHGLYRLISCLELIERGKVDPAATPVVEDRAPAIVRVDARRGVSLSAFEAGLPVIAEKARHCGLAALAINNCFHFSALWPEVERIADQGLVAIAVTVSHAWVAPAGGSRPVFGTNPFAFAWPRPGKHPFVFDFATSAIARGDIELHRRMKTPLPEGTAINADGKPTTDPDKAVDGAMLTFGAHKGSALSTMIELLAGPLIGDLTSAESMAFDDGAKVTPFHGELIIALDPASFMGQAARDNLKRGETLFDAIEGQGARLPSARRYRARARNTRAGVMPVRKNVLDELRLRAAKHQNKTI</sequence>
<dbReference type="Gene3D" id="1.10.1530.10">
    <property type="match status" value="1"/>
</dbReference>
<dbReference type="Gene3D" id="3.30.1370.60">
    <property type="entry name" value="Hypothetical oxidoreductase yiak, domain 2"/>
    <property type="match status" value="1"/>
</dbReference>
<dbReference type="EMBL" id="CP020330">
    <property type="protein sequence ID" value="AQZ49726.1"/>
    <property type="molecule type" value="Genomic_DNA"/>
</dbReference>
<keyword evidence="4" id="KW-1185">Reference proteome</keyword>
<protein>
    <submittedName>
        <fullName evidence="3">(2R)-3-sulfolactate dehydrogenase (NADP(+))</fullName>
        <ecNumber evidence="3">1.1.1.338</ecNumber>
    </submittedName>
</protein>
<dbReference type="GO" id="GO:0016491">
    <property type="term" value="F:oxidoreductase activity"/>
    <property type="evidence" value="ECO:0007669"/>
    <property type="project" value="UniProtKB-KW"/>
</dbReference>
<accession>A0A1U9YWA7</accession>
<dbReference type="EC" id="1.1.1.338" evidence="3"/>
<dbReference type="eggNOG" id="COG2055">
    <property type="taxonomic scope" value="Bacteria"/>
</dbReference>
<dbReference type="SUPFAM" id="SSF89733">
    <property type="entry name" value="L-sulfolactate dehydrogenase-like"/>
    <property type="match status" value="1"/>
</dbReference>
<keyword evidence="2 3" id="KW-0560">Oxidoreductase</keyword>
<dbReference type="RefSeq" id="WP_018064662.1">
    <property type="nucleotide sequence ID" value="NZ_AQWH01000008.1"/>
</dbReference>
<evidence type="ECO:0000313" key="4">
    <source>
        <dbReference type="Proteomes" id="UP000191135"/>
    </source>
</evidence>
<dbReference type="PANTHER" id="PTHR11091:SF0">
    <property type="entry name" value="MALATE DEHYDROGENASE"/>
    <property type="match status" value="1"/>
</dbReference>
<dbReference type="STRING" id="1122214.Mame_00343"/>
<dbReference type="InterPro" id="IPR043144">
    <property type="entry name" value="Mal/L-sulf/L-lact_DH-like_ah"/>
</dbReference>
<evidence type="ECO:0000313" key="3">
    <source>
        <dbReference type="EMBL" id="AQZ49726.1"/>
    </source>
</evidence>
<dbReference type="Pfam" id="PF02615">
    <property type="entry name" value="Ldh_2"/>
    <property type="match status" value="1"/>
</dbReference>
<name>A0A1U9YWA7_9HYPH</name>
<reference evidence="3 4" key="1">
    <citation type="submission" date="2017-03" db="EMBL/GenBank/DDBJ databases">
        <title>Foreign affairs: Plasmid Transfer between Roseobacters and Rhizobia.</title>
        <authorList>
            <person name="Bartling P."/>
            <person name="Bunk B."/>
            <person name="Overmann J."/>
            <person name="Brinkmann H."/>
            <person name="Petersen J."/>
        </authorList>
    </citation>
    <scope>NUCLEOTIDE SEQUENCE [LARGE SCALE GENOMIC DNA]</scope>
    <source>
        <strain evidence="3 4">MACL11</strain>
    </source>
</reference>
<dbReference type="PANTHER" id="PTHR11091">
    <property type="entry name" value="OXIDOREDUCTASE-RELATED"/>
    <property type="match status" value="1"/>
</dbReference>
<evidence type="ECO:0000256" key="1">
    <source>
        <dbReference type="ARBA" id="ARBA00006056"/>
    </source>
</evidence>
<comment type="similarity">
    <text evidence="1">Belongs to the LDH2/MDH2 oxidoreductase family.</text>
</comment>
<gene>
    <name evidence="3" type="primary">comC</name>
    <name evidence="3" type="ORF">Mame_00343</name>
</gene>